<accession>A0A5A5TGL1</accession>
<dbReference type="Proteomes" id="UP000322530">
    <property type="component" value="Unassembled WGS sequence"/>
</dbReference>
<dbReference type="EMBL" id="BIXY01000066">
    <property type="protein sequence ID" value="GCF10286.1"/>
    <property type="molecule type" value="Genomic_DNA"/>
</dbReference>
<reference evidence="1 2" key="1">
    <citation type="submission" date="2019-01" db="EMBL/GenBank/DDBJ databases">
        <title>Draft genome sequence of Dictyobacter sp. Uno17.</title>
        <authorList>
            <person name="Wang C.M."/>
            <person name="Zheng Y."/>
            <person name="Sakai Y."/>
            <person name="Abe K."/>
            <person name="Yokota A."/>
            <person name="Yabe S."/>
        </authorList>
    </citation>
    <scope>NUCLEOTIDE SEQUENCE [LARGE SCALE GENOMIC DNA]</scope>
    <source>
        <strain evidence="1 2">Uno17</strain>
    </source>
</reference>
<comment type="caution">
    <text evidence="1">The sequence shown here is derived from an EMBL/GenBank/DDBJ whole genome shotgun (WGS) entry which is preliminary data.</text>
</comment>
<sequence>MLDPWQLYEVACHKLKLKLSEKTTPLYSRWVGGFIQEHLEPLHVVKCNNRYNGLEKVFT</sequence>
<keyword evidence="2" id="KW-1185">Reference proteome</keyword>
<proteinExistence type="predicted"/>
<gene>
    <name evidence="1" type="ORF">KDI_38500</name>
</gene>
<name>A0A5A5TGL1_9CHLR</name>
<protein>
    <submittedName>
        <fullName evidence="1">Uncharacterized protein</fullName>
    </submittedName>
</protein>
<evidence type="ECO:0000313" key="1">
    <source>
        <dbReference type="EMBL" id="GCF10286.1"/>
    </source>
</evidence>
<organism evidence="1 2">
    <name type="scientific">Dictyobacter arantiisoli</name>
    <dbReference type="NCBI Taxonomy" id="2014874"/>
    <lineage>
        <taxon>Bacteria</taxon>
        <taxon>Bacillati</taxon>
        <taxon>Chloroflexota</taxon>
        <taxon>Ktedonobacteria</taxon>
        <taxon>Ktedonobacterales</taxon>
        <taxon>Dictyobacteraceae</taxon>
        <taxon>Dictyobacter</taxon>
    </lineage>
</organism>
<dbReference type="AlphaFoldDB" id="A0A5A5TGL1"/>
<evidence type="ECO:0000313" key="2">
    <source>
        <dbReference type="Proteomes" id="UP000322530"/>
    </source>
</evidence>